<feature type="compositionally biased region" description="Basic and acidic residues" evidence="2">
    <location>
        <begin position="51"/>
        <end position="64"/>
    </location>
</feature>
<feature type="compositionally biased region" description="Pro residues" evidence="2">
    <location>
        <begin position="142"/>
        <end position="151"/>
    </location>
</feature>
<dbReference type="EMBL" id="JAGPNK010000009">
    <property type="protein sequence ID" value="KAH7313661.1"/>
    <property type="molecule type" value="Genomic_DNA"/>
</dbReference>
<name>A0A8K0SM65_9HYPO</name>
<dbReference type="AlphaFoldDB" id="A0A8K0SM65"/>
<accession>A0A8K0SM65</accession>
<evidence type="ECO:0000256" key="2">
    <source>
        <dbReference type="SAM" id="MobiDB-lite"/>
    </source>
</evidence>
<organism evidence="4 5">
    <name type="scientific">Stachybotrys elegans</name>
    <dbReference type="NCBI Taxonomy" id="80388"/>
    <lineage>
        <taxon>Eukaryota</taxon>
        <taxon>Fungi</taxon>
        <taxon>Dikarya</taxon>
        <taxon>Ascomycota</taxon>
        <taxon>Pezizomycotina</taxon>
        <taxon>Sordariomycetes</taxon>
        <taxon>Hypocreomycetidae</taxon>
        <taxon>Hypocreales</taxon>
        <taxon>Stachybotryaceae</taxon>
        <taxon>Stachybotrys</taxon>
    </lineage>
</organism>
<dbReference type="Pfam" id="PF20994">
    <property type="entry name" value="CENPU"/>
    <property type="match status" value="1"/>
</dbReference>
<feature type="domain" description="Inner kinetochore subunit AME1" evidence="3">
    <location>
        <begin position="440"/>
        <end position="623"/>
    </location>
</feature>
<keyword evidence="5" id="KW-1185">Reference proteome</keyword>
<sequence length="631" mass="69354">MATGREARAERLNERLRGAQRTNLGDDSFNFDIPGLVLPEPAPPSDTSESSAKEPAADEGRSDEVSGEGTPARRRSSRLATRSPDELPEPPQEPIQQDERTDPTLLDQPSPDADSAASSRSRQSVPDQPDEANSEPSAAESPPQPSSPPPPEPRRRSSQRLAVEEIAESPLDARAALSRIDIPTSGVLGSSNRLQDVLSTDGPGPASSSPLIRKVRRSMGAASSRAARQSRPEETMEEEADEPSPEKTASIHSHQGDELSSPEDEADESRISNHAEPQGADETEEEEEGEQAEEPEVYNGEETEEEQEEAEEIGVDEAAERIGRKRRRVSQSRLSPELGSSMMEESAIEESAPKRRRGKPTKSPVIQKQPAPRKTQPAAAKSKGPKSKTSKPRRRSEDGEDPTIEITVQGFVHNKKREDDASDTLVAAIPFANHSGESVVDVLAQVCEEVIATALTQFQQAAAEAPDAAKKKEARVKIRAVEAYREELSTRLLEHAIQLNHWHSLRKRVRHVQKEKLALREEILRLKAEREQVALRMDEVRIKHEQDSSDSKYQLNISSLMHDIELAVEQGTDAPELSRSEQKQAELANLDLVLARIVEQASSNSSSGGLLRQVKEFNAFLERAAVALETR</sequence>
<evidence type="ECO:0000313" key="5">
    <source>
        <dbReference type="Proteomes" id="UP000813444"/>
    </source>
</evidence>
<comment type="caution">
    <text evidence="4">The sequence shown here is derived from an EMBL/GenBank/DDBJ whole genome shotgun (WGS) entry which is preliminary data.</text>
</comment>
<feature type="compositionally biased region" description="Basic residues" evidence="2">
    <location>
        <begin position="383"/>
        <end position="394"/>
    </location>
</feature>
<dbReference type="OrthoDB" id="5377952at2759"/>
<dbReference type="Proteomes" id="UP000813444">
    <property type="component" value="Unassembled WGS sequence"/>
</dbReference>
<feature type="compositionally biased region" description="Polar residues" evidence="2">
    <location>
        <begin position="187"/>
        <end position="198"/>
    </location>
</feature>
<feature type="coiled-coil region" evidence="1">
    <location>
        <begin position="509"/>
        <end position="536"/>
    </location>
</feature>
<evidence type="ECO:0000313" key="4">
    <source>
        <dbReference type="EMBL" id="KAH7313661.1"/>
    </source>
</evidence>
<feature type="region of interest" description="Disordered" evidence="2">
    <location>
        <begin position="1"/>
        <end position="406"/>
    </location>
</feature>
<feature type="compositionally biased region" description="Low complexity" evidence="2">
    <location>
        <begin position="218"/>
        <end position="229"/>
    </location>
</feature>
<feature type="compositionally biased region" description="Low complexity" evidence="2">
    <location>
        <begin position="107"/>
        <end position="124"/>
    </location>
</feature>
<proteinExistence type="predicted"/>
<dbReference type="InterPro" id="IPR048743">
    <property type="entry name" value="AME1"/>
</dbReference>
<keyword evidence="1" id="KW-0175">Coiled coil</keyword>
<protein>
    <recommendedName>
        <fullName evidence="3">Inner kinetochore subunit AME1 domain-containing protein</fullName>
    </recommendedName>
</protein>
<feature type="compositionally biased region" description="Acidic residues" evidence="2">
    <location>
        <begin position="279"/>
        <end position="317"/>
    </location>
</feature>
<gene>
    <name evidence="4" type="ORF">B0I35DRAFT_480333</name>
</gene>
<evidence type="ECO:0000256" key="1">
    <source>
        <dbReference type="SAM" id="Coils"/>
    </source>
</evidence>
<reference evidence="4" key="1">
    <citation type="journal article" date="2021" name="Nat. Commun.">
        <title>Genetic determinants of endophytism in the Arabidopsis root mycobiome.</title>
        <authorList>
            <person name="Mesny F."/>
            <person name="Miyauchi S."/>
            <person name="Thiergart T."/>
            <person name="Pickel B."/>
            <person name="Atanasova L."/>
            <person name="Karlsson M."/>
            <person name="Huettel B."/>
            <person name="Barry K.W."/>
            <person name="Haridas S."/>
            <person name="Chen C."/>
            <person name="Bauer D."/>
            <person name="Andreopoulos W."/>
            <person name="Pangilinan J."/>
            <person name="LaButti K."/>
            <person name="Riley R."/>
            <person name="Lipzen A."/>
            <person name="Clum A."/>
            <person name="Drula E."/>
            <person name="Henrissat B."/>
            <person name="Kohler A."/>
            <person name="Grigoriev I.V."/>
            <person name="Martin F.M."/>
            <person name="Hacquard S."/>
        </authorList>
    </citation>
    <scope>NUCLEOTIDE SEQUENCE</scope>
    <source>
        <strain evidence="4">MPI-CAGE-CH-0235</strain>
    </source>
</reference>
<evidence type="ECO:0000259" key="3">
    <source>
        <dbReference type="Pfam" id="PF20994"/>
    </source>
</evidence>
<feature type="compositionally biased region" description="Basic and acidic residues" evidence="2">
    <location>
        <begin position="1"/>
        <end position="17"/>
    </location>
</feature>